<evidence type="ECO:0000259" key="7">
    <source>
        <dbReference type="PROSITE" id="PS51012"/>
    </source>
</evidence>
<evidence type="ECO:0000256" key="1">
    <source>
        <dbReference type="ARBA" id="ARBA00004141"/>
    </source>
</evidence>
<keyword evidence="6" id="KW-1003">Cell membrane</keyword>
<feature type="transmembrane region" description="Helical" evidence="6">
    <location>
        <begin position="249"/>
        <end position="268"/>
    </location>
</feature>
<keyword evidence="5" id="KW-0046">Antibiotic resistance</keyword>
<evidence type="ECO:0000256" key="3">
    <source>
        <dbReference type="ARBA" id="ARBA00022989"/>
    </source>
</evidence>
<comment type="similarity">
    <text evidence="6">Belongs to the ABC-2 integral membrane protein family.</text>
</comment>
<name>A0A8J4A700_9ACTN</name>
<dbReference type="Pfam" id="PF01061">
    <property type="entry name" value="ABC2_membrane"/>
    <property type="match status" value="1"/>
</dbReference>
<dbReference type="GO" id="GO:0140359">
    <property type="term" value="F:ABC-type transporter activity"/>
    <property type="evidence" value="ECO:0007669"/>
    <property type="project" value="InterPro"/>
</dbReference>
<evidence type="ECO:0000256" key="5">
    <source>
        <dbReference type="ARBA" id="ARBA00023251"/>
    </source>
</evidence>
<dbReference type="InterPro" id="IPR000412">
    <property type="entry name" value="ABC_2_transport"/>
</dbReference>
<dbReference type="PIRSF" id="PIRSF006648">
    <property type="entry name" value="DrrB"/>
    <property type="match status" value="1"/>
</dbReference>
<dbReference type="EMBL" id="BOPH01000148">
    <property type="protein sequence ID" value="GIJ75030.1"/>
    <property type="molecule type" value="Genomic_DNA"/>
</dbReference>
<dbReference type="InterPro" id="IPR047817">
    <property type="entry name" value="ABC2_TM_bact-type"/>
</dbReference>
<dbReference type="GO" id="GO:0043190">
    <property type="term" value="C:ATP-binding cassette (ABC) transporter complex"/>
    <property type="evidence" value="ECO:0007669"/>
    <property type="project" value="InterPro"/>
</dbReference>
<dbReference type="InterPro" id="IPR013525">
    <property type="entry name" value="ABC2_TM"/>
</dbReference>
<dbReference type="InterPro" id="IPR051784">
    <property type="entry name" value="Nod_factor_ABC_transporter"/>
</dbReference>
<evidence type="ECO:0000256" key="2">
    <source>
        <dbReference type="ARBA" id="ARBA00022692"/>
    </source>
</evidence>
<evidence type="ECO:0000313" key="8">
    <source>
        <dbReference type="EMBL" id="GIJ75030.1"/>
    </source>
</evidence>
<reference evidence="8" key="1">
    <citation type="submission" date="2021-01" db="EMBL/GenBank/DDBJ databases">
        <title>Whole genome shotgun sequence of Virgisporangium ochraceum NBRC 16418.</title>
        <authorList>
            <person name="Komaki H."/>
            <person name="Tamura T."/>
        </authorList>
    </citation>
    <scope>NUCLEOTIDE SEQUENCE</scope>
    <source>
        <strain evidence="8">NBRC 16418</strain>
    </source>
</reference>
<gene>
    <name evidence="8" type="ORF">Voc01_099470</name>
</gene>
<dbReference type="AlphaFoldDB" id="A0A8J4A700"/>
<feature type="transmembrane region" description="Helical" evidence="6">
    <location>
        <begin position="40"/>
        <end position="58"/>
    </location>
</feature>
<protein>
    <recommendedName>
        <fullName evidence="6">Transport permease protein</fullName>
    </recommendedName>
</protein>
<keyword evidence="6" id="KW-0813">Transport</keyword>
<dbReference type="RefSeq" id="WP_203934814.1">
    <property type="nucleotide sequence ID" value="NZ_BOPH01000148.1"/>
</dbReference>
<dbReference type="PROSITE" id="PS51012">
    <property type="entry name" value="ABC_TM2"/>
    <property type="match status" value="1"/>
</dbReference>
<dbReference type="PANTHER" id="PTHR43229">
    <property type="entry name" value="NODULATION PROTEIN J"/>
    <property type="match status" value="1"/>
</dbReference>
<feature type="domain" description="ABC transmembrane type-2" evidence="7">
    <location>
        <begin position="38"/>
        <end position="274"/>
    </location>
</feature>
<comment type="subcellular location">
    <subcellularLocation>
        <location evidence="6">Cell membrane</location>
        <topology evidence="6">Multi-pass membrane protein</topology>
    </subcellularLocation>
    <subcellularLocation>
        <location evidence="1">Membrane</location>
        <topology evidence="1">Multi-pass membrane protein</topology>
    </subcellularLocation>
</comment>
<proteinExistence type="inferred from homology"/>
<organism evidence="8 9">
    <name type="scientific">Virgisporangium ochraceum</name>
    <dbReference type="NCBI Taxonomy" id="65505"/>
    <lineage>
        <taxon>Bacteria</taxon>
        <taxon>Bacillati</taxon>
        <taxon>Actinomycetota</taxon>
        <taxon>Actinomycetes</taxon>
        <taxon>Micromonosporales</taxon>
        <taxon>Micromonosporaceae</taxon>
        <taxon>Virgisporangium</taxon>
    </lineage>
</organism>
<evidence type="ECO:0000313" key="9">
    <source>
        <dbReference type="Proteomes" id="UP000635606"/>
    </source>
</evidence>
<feature type="transmembrane region" description="Helical" evidence="6">
    <location>
        <begin position="78"/>
        <end position="99"/>
    </location>
</feature>
<dbReference type="PANTHER" id="PTHR43229:SF2">
    <property type="entry name" value="NODULATION PROTEIN J"/>
    <property type="match status" value="1"/>
</dbReference>
<keyword evidence="2 6" id="KW-0812">Transmembrane</keyword>
<evidence type="ECO:0000256" key="4">
    <source>
        <dbReference type="ARBA" id="ARBA00023136"/>
    </source>
</evidence>
<dbReference type="Proteomes" id="UP000635606">
    <property type="component" value="Unassembled WGS sequence"/>
</dbReference>
<evidence type="ECO:0000256" key="6">
    <source>
        <dbReference type="RuleBase" id="RU361157"/>
    </source>
</evidence>
<feature type="transmembrane region" description="Helical" evidence="6">
    <location>
        <begin position="153"/>
        <end position="176"/>
    </location>
</feature>
<sequence>MTIAPALPHTFAARTRWALADTWTVTLRYLTHLRRAPERIAIGLAFPIISILLFGYVFGSAIPMPGNGNYNEYLIPGMFVQAMVFGIAGQSVAVAADVARGIGDRFRSMPMSPVAVVSGQTGAEVIYATLDLVVMAVCGLVVGWRFHGSVGEMLAAFGLLLMLRFAATWIGLYLGLIVRGPEGAGTLTPLLFPVIMISNAFVPTDSMPTWLRVVAEWNPVSATVGAIRQLFHNPTLTSADASWPMRHPVLMAVVWPIVLTAIFLPLAVRRYQRMSR</sequence>
<accession>A0A8J4A700</accession>
<feature type="transmembrane region" description="Helical" evidence="6">
    <location>
        <begin position="183"/>
        <end position="202"/>
    </location>
</feature>
<comment type="caution">
    <text evidence="8">The sequence shown here is derived from an EMBL/GenBank/DDBJ whole genome shotgun (WGS) entry which is preliminary data.</text>
</comment>
<feature type="transmembrane region" description="Helical" evidence="6">
    <location>
        <begin position="125"/>
        <end position="147"/>
    </location>
</feature>
<keyword evidence="9" id="KW-1185">Reference proteome</keyword>
<dbReference type="GO" id="GO:0046677">
    <property type="term" value="P:response to antibiotic"/>
    <property type="evidence" value="ECO:0007669"/>
    <property type="project" value="UniProtKB-KW"/>
</dbReference>
<keyword evidence="4 6" id="KW-0472">Membrane</keyword>
<keyword evidence="3 6" id="KW-1133">Transmembrane helix</keyword>